<dbReference type="PANTHER" id="PTHR47961:SF10">
    <property type="entry name" value="ATP-DEPENDENT DNA HELICASE HEL308"/>
    <property type="match status" value="1"/>
</dbReference>
<evidence type="ECO:0000313" key="8">
    <source>
        <dbReference type="Proteomes" id="UP000319979"/>
    </source>
</evidence>
<dbReference type="RefSeq" id="WP_142735854.1">
    <property type="nucleotide sequence ID" value="NZ_JAJPED010000013.1"/>
</dbReference>
<evidence type="ECO:0000259" key="5">
    <source>
        <dbReference type="PROSITE" id="PS51192"/>
    </source>
</evidence>
<evidence type="ECO:0000256" key="4">
    <source>
        <dbReference type="ARBA" id="ARBA00022840"/>
    </source>
</evidence>
<feature type="domain" description="Helicase ATP-binding" evidence="5">
    <location>
        <begin position="125"/>
        <end position="243"/>
    </location>
</feature>
<gene>
    <name evidence="7" type="ORF">FLM02_18095</name>
</gene>
<proteinExistence type="predicted"/>
<name>A0A544BQZ2_VIBCL</name>
<dbReference type="AlphaFoldDB" id="A0A544BQZ2"/>
<feature type="domain" description="Helicase C-terminal" evidence="6">
    <location>
        <begin position="315"/>
        <end position="500"/>
    </location>
</feature>
<dbReference type="SMART" id="SM00490">
    <property type="entry name" value="HELICc"/>
    <property type="match status" value="1"/>
</dbReference>
<dbReference type="PROSITE" id="PS51192">
    <property type="entry name" value="HELICASE_ATP_BIND_1"/>
    <property type="match status" value="1"/>
</dbReference>
<evidence type="ECO:0000256" key="2">
    <source>
        <dbReference type="ARBA" id="ARBA00022801"/>
    </source>
</evidence>
<dbReference type="Pfam" id="PF00271">
    <property type="entry name" value="Helicase_C"/>
    <property type="match status" value="1"/>
</dbReference>
<dbReference type="GO" id="GO:0004386">
    <property type="term" value="F:helicase activity"/>
    <property type="evidence" value="ECO:0007669"/>
    <property type="project" value="UniProtKB-KW"/>
</dbReference>
<dbReference type="InterPro" id="IPR014001">
    <property type="entry name" value="Helicase_ATP-bd"/>
</dbReference>
<comment type="caution">
    <text evidence="7">The sequence shown here is derived from an EMBL/GenBank/DDBJ whole genome shotgun (WGS) entry which is preliminary data.</text>
</comment>
<dbReference type="PROSITE" id="PS51194">
    <property type="entry name" value="HELICASE_CTER"/>
    <property type="match status" value="1"/>
</dbReference>
<dbReference type="InterPro" id="IPR001650">
    <property type="entry name" value="Helicase_C-like"/>
</dbReference>
<dbReference type="SMART" id="SM00487">
    <property type="entry name" value="DEXDc"/>
    <property type="match status" value="1"/>
</dbReference>
<dbReference type="InterPro" id="IPR050474">
    <property type="entry name" value="Hel308_SKI2-like"/>
</dbReference>
<keyword evidence="1" id="KW-0547">Nucleotide-binding</keyword>
<dbReference type="SUPFAM" id="SSF52540">
    <property type="entry name" value="P-loop containing nucleoside triphosphate hydrolases"/>
    <property type="match status" value="2"/>
</dbReference>
<dbReference type="GO" id="GO:0003676">
    <property type="term" value="F:nucleic acid binding"/>
    <property type="evidence" value="ECO:0007669"/>
    <property type="project" value="InterPro"/>
</dbReference>
<dbReference type="InterPro" id="IPR027417">
    <property type="entry name" value="P-loop_NTPase"/>
</dbReference>
<keyword evidence="4" id="KW-0067">ATP-binding</keyword>
<evidence type="ECO:0000256" key="3">
    <source>
        <dbReference type="ARBA" id="ARBA00022806"/>
    </source>
</evidence>
<dbReference type="GO" id="GO:0005524">
    <property type="term" value="F:ATP binding"/>
    <property type="evidence" value="ECO:0007669"/>
    <property type="project" value="UniProtKB-KW"/>
</dbReference>
<keyword evidence="2" id="KW-0378">Hydrolase</keyword>
<accession>A0A544BQZ2</accession>
<dbReference type="InterPro" id="IPR011545">
    <property type="entry name" value="DEAD/DEAH_box_helicase_dom"/>
</dbReference>
<organism evidence="7 8">
    <name type="scientific">Vibrio cholerae</name>
    <dbReference type="NCBI Taxonomy" id="666"/>
    <lineage>
        <taxon>Bacteria</taxon>
        <taxon>Pseudomonadati</taxon>
        <taxon>Pseudomonadota</taxon>
        <taxon>Gammaproteobacteria</taxon>
        <taxon>Vibrionales</taxon>
        <taxon>Vibrionaceae</taxon>
        <taxon>Vibrio</taxon>
    </lineage>
</organism>
<keyword evidence="3 7" id="KW-0347">Helicase</keyword>
<dbReference type="Pfam" id="PF00270">
    <property type="entry name" value="DEAD"/>
    <property type="match status" value="1"/>
</dbReference>
<dbReference type="PANTHER" id="PTHR47961">
    <property type="entry name" value="DNA POLYMERASE THETA, PUTATIVE (AFU_ORTHOLOGUE AFUA_1G05260)-RELATED"/>
    <property type="match status" value="1"/>
</dbReference>
<sequence length="727" mass="84678">MKITDVLAEKAYDRIKEHGSPTPSLWKNYTTSNYLKDIYKLLQSEKYYSEGVKNLCFACDLAPVGNFNLSLLKQCIQSARVFLYQDMLKSNGLEFDEDTIFDSSQKAFYSLKSDFILTKEQKDLFDLFSQKRRLVVSAPTSFGKSRVMREIITHNQYKQIVVIVPTNALLSETYFTFRMDERLSRYNLIFSTHIEPSDDNSIYIFTPEKFDVYTDEYDINFDFFVFDEVYKVDSKDSRSSVFSNCLYKAYKRQCDYYLIGPYFNKFSESFIKKTNGYFKRYDTDIVQKIMTNYLYDSEAKVSGVSLKKLKGKDTRLKQIIKNIPGQTIVYVGRKDTAETRARKIAELTDKEVNNSELNDLIKYIEKNISKEWRLINCLLRGVAFHHSGIPKYIQTEIVELFNSGVINTIVCTPTLTEGVNTTAKNVVFYDTTKADIDLTGFEVKNIVGRSGRFGQHFVGRAIFLEEHVDQNNIDEINYPIFDYEKIPDEDYIQIDTEDLGVEGRNHKERILRQVDELNIPLSLLKKNKYIPFENQLELIQHFRSNKDLKSRLQIKSGLPEKQQVDVIIKLVHEVLFSSSDRKEAWTTANLSRLVKYQIYFNPSIKDLILEHDAVREDTRIRNVLELVYKYFEFLFPKYLNAFENIFNFVYSDTLSLALMSTHLQYGNDEKYNILLTDAGVPRSIISHLSKYLEGHDTISSIRNVIESNPSILTGLTNIELKMLSKRI</sequence>
<reference evidence="7 8" key="1">
    <citation type="submission" date="2019-07" db="EMBL/GenBank/DDBJ databases">
        <title>Phenotypic and genotypic antimicrobial resistance traits of Vibrio cholerae non-O1/non-O139 isolated from a large Austrian lake frequently associated with cases of infection.</title>
        <authorList>
            <person name="Lepuschitz S."/>
            <person name="Baron S."/>
            <person name="Larvor E."/>
            <person name="Granier S."/>
            <person name="Pretzer C."/>
            <person name="Mach R.L."/>
            <person name="Farnleitner A.H."/>
            <person name="Ruppitsch W."/>
            <person name="Pleininger S."/>
            <person name="Indra A."/>
            <person name="Kirschner A.K.T."/>
        </authorList>
    </citation>
    <scope>NUCLEOTIDE SEQUENCE [LARGE SCALE GENOMIC DNA]</scope>
    <source>
        <strain evidence="7 8">A12JL36W90</strain>
    </source>
</reference>
<dbReference type="EMBL" id="VIOS01000132">
    <property type="protein sequence ID" value="TQP08733.1"/>
    <property type="molecule type" value="Genomic_DNA"/>
</dbReference>
<evidence type="ECO:0000256" key="1">
    <source>
        <dbReference type="ARBA" id="ARBA00022741"/>
    </source>
</evidence>
<dbReference type="Gene3D" id="3.40.50.300">
    <property type="entry name" value="P-loop containing nucleotide triphosphate hydrolases"/>
    <property type="match status" value="2"/>
</dbReference>
<evidence type="ECO:0000259" key="6">
    <source>
        <dbReference type="PROSITE" id="PS51194"/>
    </source>
</evidence>
<protein>
    <submittedName>
        <fullName evidence="7">DEAD/DEAH box helicase</fullName>
    </submittedName>
</protein>
<dbReference type="GO" id="GO:0016787">
    <property type="term" value="F:hydrolase activity"/>
    <property type="evidence" value="ECO:0007669"/>
    <property type="project" value="UniProtKB-KW"/>
</dbReference>
<evidence type="ECO:0000313" key="7">
    <source>
        <dbReference type="EMBL" id="TQP08733.1"/>
    </source>
</evidence>
<dbReference type="Proteomes" id="UP000319979">
    <property type="component" value="Unassembled WGS sequence"/>
</dbReference>